<accession>A0A0C3DGE2</accession>
<name>A0A0C3DGE2_9AGAM</name>
<evidence type="ECO:0000256" key="1">
    <source>
        <dbReference type="SAM" id="Phobius"/>
    </source>
</evidence>
<organism evidence="2 3">
    <name type="scientific">Scleroderma citrinum Foug A</name>
    <dbReference type="NCBI Taxonomy" id="1036808"/>
    <lineage>
        <taxon>Eukaryota</taxon>
        <taxon>Fungi</taxon>
        <taxon>Dikarya</taxon>
        <taxon>Basidiomycota</taxon>
        <taxon>Agaricomycotina</taxon>
        <taxon>Agaricomycetes</taxon>
        <taxon>Agaricomycetidae</taxon>
        <taxon>Boletales</taxon>
        <taxon>Sclerodermatineae</taxon>
        <taxon>Sclerodermataceae</taxon>
        <taxon>Scleroderma</taxon>
    </lineage>
</organism>
<keyword evidence="3" id="KW-1185">Reference proteome</keyword>
<dbReference type="AlphaFoldDB" id="A0A0C3DGE2"/>
<reference evidence="2 3" key="1">
    <citation type="submission" date="2014-04" db="EMBL/GenBank/DDBJ databases">
        <authorList>
            <consortium name="DOE Joint Genome Institute"/>
            <person name="Kuo A."/>
            <person name="Kohler A."/>
            <person name="Nagy L.G."/>
            <person name="Floudas D."/>
            <person name="Copeland A."/>
            <person name="Barry K.W."/>
            <person name="Cichocki N."/>
            <person name="Veneault-Fourrey C."/>
            <person name="LaButti K."/>
            <person name="Lindquist E.A."/>
            <person name="Lipzen A."/>
            <person name="Lundell T."/>
            <person name="Morin E."/>
            <person name="Murat C."/>
            <person name="Sun H."/>
            <person name="Tunlid A."/>
            <person name="Henrissat B."/>
            <person name="Grigoriev I.V."/>
            <person name="Hibbett D.S."/>
            <person name="Martin F."/>
            <person name="Nordberg H.P."/>
            <person name="Cantor M.N."/>
            <person name="Hua S.X."/>
        </authorList>
    </citation>
    <scope>NUCLEOTIDE SEQUENCE [LARGE SCALE GENOMIC DNA]</scope>
    <source>
        <strain evidence="2 3">Foug A</strain>
    </source>
</reference>
<reference evidence="3" key="2">
    <citation type="submission" date="2015-01" db="EMBL/GenBank/DDBJ databases">
        <title>Evolutionary Origins and Diversification of the Mycorrhizal Mutualists.</title>
        <authorList>
            <consortium name="DOE Joint Genome Institute"/>
            <consortium name="Mycorrhizal Genomics Consortium"/>
            <person name="Kohler A."/>
            <person name="Kuo A."/>
            <person name="Nagy L.G."/>
            <person name="Floudas D."/>
            <person name="Copeland A."/>
            <person name="Barry K.W."/>
            <person name="Cichocki N."/>
            <person name="Veneault-Fourrey C."/>
            <person name="LaButti K."/>
            <person name="Lindquist E.A."/>
            <person name="Lipzen A."/>
            <person name="Lundell T."/>
            <person name="Morin E."/>
            <person name="Murat C."/>
            <person name="Riley R."/>
            <person name="Ohm R."/>
            <person name="Sun H."/>
            <person name="Tunlid A."/>
            <person name="Henrissat B."/>
            <person name="Grigoriev I.V."/>
            <person name="Hibbett D.S."/>
            <person name="Martin F."/>
        </authorList>
    </citation>
    <scope>NUCLEOTIDE SEQUENCE [LARGE SCALE GENOMIC DNA]</scope>
    <source>
        <strain evidence="3">Foug A</strain>
    </source>
</reference>
<dbReference type="InParanoid" id="A0A0C3DGE2"/>
<keyword evidence="1" id="KW-0472">Membrane</keyword>
<dbReference type="HOGENOM" id="CLU_2575274_0_0_1"/>
<protein>
    <submittedName>
        <fullName evidence="2">Uncharacterized protein</fullName>
    </submittedName>
</protein>
<keyword evidence="1" id="KW-1133">Transmembrane helix</keyword>
<feature type="transmembrane region" description="Helical" evidence="1">
    <location>
        <begin position="59"/>
        <end position="76"/>
    </location>
</feature>
<evidence type="ECO:0000313" key="2">
    <source>
        <dbReference type="EMBL" id="KIM59770.1"/>
    </source>
</evidence>
<sequence>MSERLSRREGENIHAAREEWRKYINREGSMIDKCGKVQKRDNRTRPVGHVKSSQSRRSALVLHALAISSLLAVRLWPHSSP</sequence>
<proteinExistence type="predicted"/>
<gene>
    <name evidence="2" type="ORF">SCLCIDRAFT_980371</name>
</gene>
<dbReference type="Proteomes" id="UP000053989">
    <property type="component" value="Unassembled WGS sequence"/>
</dbReference>
<keyword evidence="1" id="KW-0812">Transmembrane</keyword>
<evidence type="ECO:0000313" key="3">
    <source>
        <dbReference type="Proteomes" id="UP000053989"/>
    </source>
</evidence>
<dbReference type="EMBL" id="KN822069">
    <property type="protein sequence ID" value="KIM59770.1"/>
    <property type="molecule type" value="Genomic_DNA"/>
</dbReference>